<protein>
    <submittedName>
        <fullName evidence="1">Guanylyl cyclase domain containing 1</fullName>
    </submittedName>
</protein>
<sequence>MRTEVDAEAAGPPLEPGDFVQLPVPIIQQLYHWDCGLACSRMVLRYLGQLDDAEFERALQELRLTRSIWTIDLAYLMRRFGVRHRFCTQTLGVDKGYKNQSFYREHFDTEEARVNQLFAQAETCKVLVEKCRDVQRQRQQ</sequence>
<organism evidence="1 2">
    <name type="scientific">Moschus moschiferus</name>
    <name type="common">Siberian musk deer</name>
    <name type="synonym">Moschus sibiricus</name>
    <dbReference type="NCBI Taxonomy" id="68415"/>
    <lineage>
        <taxon>Eukaryota</taxon>
        <taxon>Metazoa</taxon>
        <taxon>Chordata</taxon>
        <taxon>Craniata</taxon>
        <taxon>Vertebrata</taxon>
        <taxon>Euteleostomi</taxon>
        <taxon>Mammalia</taxon>
        <taxon>Eutheria</taxon>
        <taxon>Laurasiatheria</taxon>
        <taxon>Artiodactyla</taxon>
        <taxon>Ruminantia</taxon>
        <taxon>Pecora</taxon>
        <taxon>Moschidae</taxon>
        <taxon>Moschus</taxon>
    </lineage>
</organism>
<keyword evidence="2" id="KW-1185">Reference proteome</keyword>
<accession>A0A8C6E0G7</accession>
<reference evidence="1" key="2">
    <citation type="submission" date="2025-09" db="UniProtKB">
        <authorList>
            <consortium name="Ensembl"/>
        </authorList>
    </citation>
    <scope>IDENTIFICATION</scope>
</reference>
<name>A0A8C6E0G7_MOSMO</name>
<evidence type="ECO:0000313" key="2">
    <source>
        <dbReference type="Proteomes" id="UP000694544"/>
    </source>
</evidence>
<dbReference type="Pfam" id="PF09778">
    <property type="entry name" value="Guanylate_cyc_2"/>
    <property type="match status" value="1"/>
</dbReference>
<dbReference type="Ensembl" id="ENSMMST00000026703.1">
    <property type="protein sequence ID" value="ENSMMSP00000024154.1"/>
    <property type="gene ID" value="ENSMMSG00000018062.1"/>
</dbReference>
<dbReference type="InterPro" id="IPR018616">
    <property type="entry name" value="GUCD1"/>
</dbReference>
<dbReference type="PANTHER" id="PTHR31400:SF1">
    <property type="entry name" value="PROTEIN GUCD1"/>
    <property type="match status" value="1"/>
</dbReference>
<proteinExistence type="predicted"/>
<reference evidence="1" key="1">
    <citation type="submission" date="2025-08" db="UniProtKB">
        <authorList>
            <consortium name="Ensembl"/>
        </authorList>
    </citation>
    <scope>IDENTIFICATION</scope>
</reference>
<evidence type="ECO:0000313" key="1">
    <source>
        <dbReference type="Ensembl" id="ENSMMSP00000024154.1"/>
    </source>
</evidence>
<gene>
    <name evidence="1" type="primary">GUCD1</name>
</gene>
<dbReference type="Proteomes" id="UP000694544">
    <property type="component" value="Unplaced"/>
</dbReference>
<dbReference type="PANTHER" id="PTHR31400">
    <property type="entry name" value="GUANYLYL CYCLASE DOMAIN CONTAINING PROTEIN 1 GUCD1"/>
    <property type="match status" value="1"/>
</dbReference>
<dbReference type="AlphaFoldDB" id="A0A8C6E0G7"/>
<dbReference type="GeneTree" id="ENSGT00390000000571"/>